<proteinExistence type="predicted"/>
<evidence type="ECO:0000313" key="2">
    <source>
        <dbReference type="EMBL" id="RYR28603.1"/>
    </source>
</evidence>
<name>A0A445AQ86_ARAHY</name>
<dbReference type="EMBL" id="SDMP01000011">
    <property type="protein sequence ID" value="RYR28603.1"/>
    <property type="molecule type" value="Genomic_DNA"/>
</dbReference>
<keyword evidence="3" id="KW-1185">Reference proteome</keyword>
<sequence length="475" mass="53859">MFKELETNQAQRKLEEIEVIGFGFLKLVSKWPVKQGKMVSLAKTDNTETSTMHVNHGNIRIEPELFQLDDFPAFDRRNAAHVTIKKRFHRLKTIQLRRFINTCAMNTADDMMEFRRHFILLVQDVPHVISPWHIDTILNVSNSRRYRWPLHIFQWLETVIKKYQLKNNKSCEGCMFALLVLYFQKLKHGKLKTCQEPEPWLAAWTATVLSAMDCGNTSGNDGGVVEGRASSVTMNPDTKIKLQGRSLVSQGVIKKRFDLESDKGGGVRYGSVSTGAPPVASDGDDEDDEPIAKRLRRNIEQIRTPELHMTKGDTGTTNQTDTRGSTKRGGVSRGSVSTKAASVASDKDHDDDDPVGKILRRKTQLRQSPQHHMMERDTGTTSQAETTEQPTVPADPEPKIPSTALVQYSGDDEYFSEFFDRQVNDKQLCADNMNRDPECQKLWVDIERHYSLKPINMDPIQTIFPKGSSCRTPNP</sequence>
<evidence type="ECO:0000313" key="3">
    <source>
        <dbReference type="Proteomes" id="UP000289738"/>
    </source>
</evidence>
<organism evidence="2 3">
    <name type="scientific">Arachis hypogaea</name>
    <name type="common">Peanut</name>
    <dbReference type="NCBI Taxonomy" id="3818"/>
    <lineage>
        <taxon>Eukaryota</taxon>
        <taxon>Viridiplantae</taxon>
        <taxon>Streptophyta</taxon>
        <taxon>Embryophyta</taxon>
        <taxon>Tracheophyta</taxon>
        <taxon>Spermatophyta</taxon>
        <taxon>Magnoliopsida</taxon>
        <taxon>eudicotyledons</taxon>
        <taxon>Gunneridae</taxon>
        <taxon>Pentapetalae</taxon>
        <taxon>rosids</taxon>
        <taxon>fabids</taxon>
        <taxon>Fabales</taxon>
        <taxon>Fabaceae</taxon>
        <taxon>Papilionoideae</taxon>
        <taxon>50 kb inversion clade</taxon>
        <taxon>dalbergioids sensu lato</taxon>
        <taxon>Dalbergieae</taxon>
        <taxon>Pterocarpus clade</taxon>
        <taxon>Arachis</taxon>
    </lineage>
</organism>
<evidence type="ECO:0000256" key="1">
    <source>
        <dbReference type="SAM" id="MobiDB-lite"/>
    </source>
</evidence>
<gene>
    <name evidence="2" type="ORF">Ahy_B01g052745</name>
</gene>
<feature type="region of interest" description="Disordered" evidence="1">
    <location>
        <begin position="264"/>
        <end position="401"/>
    </location>
</feature>
<dbReference type="Proteomes" id="UP000289738">
    <property type="component" value="Chromosome B01"/>
</dbReference>
<reference evidence="2 3" key="1">
    <citation type="submission" date="2019-01" db="EMBL/GenBank/DDBJ databases">
        <title>Sequencing of cultivated peanut Arachis hypogaea provides insights into genome evolution and oil improvement.</title>
        <authorList>
            <person name="Chen X."/>
        </authorList>
    </citation>
    <scope>NUCLEOTIDE SEQUENCE [LARGE SCALE GENOMIC DNA]</scope>
    <source>
        <strain evidence="3">cv. Fuhuasheng</strain>
        <tissue evidence="2">Leaves</tissue>
    </source>
</reference>
<accession>A0A445AQ86</accession>
<comment type="caution">
    <text evidence="2">The sequence shown here is derived from an EMBL/GenBank/DDBJ whole genome shotgun (WGS) entry which is preliminary data.</text>
</comment>
<feature type="compositionally biased region" description="Polar residues" evidence="1">
    <location>
        <begin position="313"/>
        <end position="323"/>
    </location>
</feature>
<feature type="compositionally biased region" description="Basic and acidic residues" evidence="1">
    <location>
        <begin position="297"/>
        <end position="311"/>
    </location>
</feature>
<feature type="compositionally biased region" description="Polar residues" evidence="1">
    <location>
        <begin position="379"/>
        <end position="390"/>
    </location>
</feature>
<dbReference type="AlphaFoldDB" id="A0A445AQ86"/>
<protein>
    <submittedName>
        <fullName evidence="2">Uncharacterized protein</fullName>
    </submittedName>
</protein>